<dbReference type="Proteomes" id="UP001586593">
    <property type="component" value="Unassembled WGS sequence"/>
</dbReference>
<sequence>MQARHGGAEAADGAAGELEDGGVEDGRVLALQEADLRHLAGAHHVDAGQLAQDDVADTRLLVEMVVDGREDARHDDGIDAFFLDHGTLLDDLLLPDGGLLRAVDVQTAVDVGEVAVHDPLEGGGEVGEGGHLAREGLGQAQDGHFGQATGVVLDDGVDEVGGADGEAADLVGRHAGLLEHGAHGGLDAVGDIGTGGWGLVPGDDPAVRRLGRQGV</sequence>
<evidence type="ECO:0000313" key="1">
    <source>
        <dbReference type="EMBL" id="KAL1847507.1"/>
    </source>
</evidence>
<evidence type="ECO:0000313" key="2">
    <source>
        <dbReference type="Proteomes" id="UP001586593"/>
    </source>
</evidence>
<proteinExistence type="predicted"/>
<name>A0ABR3VX71_9PEZI</name>
<protein>
    <submittedName>
        <fullName evidence="1">Uncharacterized protein</fullName>
    </submittedName>
</protein>
<organism evidence="1 2">
    <name type="scientific">Phialemonium thermophilum</name>
    <dbReference type="NCBI Taxonomy" id="223376"/>
    <lineage>
        <taxon>Eukaryota</taxon>
        <taxon>Fungi</taxon>
        <taxon>Dikarya</taxon>
        <taxon>Ascomycota</taxon>
        <taxon>Pezizomycotina</taxon>
        <taxon>Sordariomycetes</taxon>
        <taxon>Sordariomycetidae</taxon>
        <taxon>Cephalothecales</taxon>
        <taxon>Cephalothecaceae</taxon>
        <taxon>Phialemonium</taxon>
    </lineage>
</organism>
<gene>
    <name evidence="1" type="ORF">VTK73DRAFT_10342</name>
</gene>
<keyword evidence="2" id="KW-1185">Reference proteome</keyword>
<dbReference type="EMBL" id="JAZHXJ010000975">
    <property type="protein sequence ID" value="KAL1847507.1"/>
    <property type="molecule type" value="Genomic_DNA"/>
</dbReference>
<reference evidence="1 2" key="1">
    <citation type="journal article" date="2024" name="Commun. Biol.">
        <title>Comparative genomic analysis of thermophilic fungi reveals convergent evolutionary adaptations and gene losses.</title>
        <authorList>
            <person name="Steindorff A.S."/>
            <person name="Aguilar-Pontes M.V."/>
            <person name="Robinson A.J."/>
            <person name="Andreopoulos B."/>
            <person name="LaButti K."/>
            <person name="Kuo A."/>
            <person name="Mondo S."/>
            <person name="Riley R."/>
            <person name="Otillar R."/>
            <person name="Haridas S."/>
            <person name="Lipzen A."/>
            <person name="Grimwood J."/>
            <person name="Schmutz J."/>
            <person name="Clum A."/>
            <person name="Reid I.D."/>
            <person name="Moisan M.C."/>
            <person name="Butler G."/>
            <person name="Nguyen T.T.M."/>
            <person name="Dewar K."/>
            <person name="Conant G."/>
            <person name="Drula E."/>
            <person name="Henrissat B."/>
            <person name="Hansel C."/>
            <person name="Singer S."/>
            <person name="Hutchinson M.I."/>
            <person name="de Vries R.P."/>
            <person name="Natvig D.O."/>
            <person name="Powell A.J."/>
            <person name="Tsang A."/>
            <person name="Grigoriev I.V."/>
        </authorList>
    </citation>
    <scope>NUCLEOTIDE SEQUENCE [LARGE SCALE GENOMIC DNA]</scope>
    <source>
        <strain evidence="1 2">ATCC 24622</strain>
    </source>
</reference>
<comment type="caution">
    <text evidence="1">The sequence shown here is derived from an EMBL/GenBank/DDBJ whole genome shotgun (WGS) entry which is preliminary data.</text>
</comment>
<accession>A0ABR3VX71</accession>